<accession>A0A4V2NWG0</accession>
<evidence type="ECO:0000256" key="1">
    <source>
        <dbReference type="SAM" id="MobiDB-lite"/>
    </source>
</evidence>
<sequence>MPRDGQRNQHLRQRVAQLAAQLMMEHGINDHAQAKRKAARQLGLPAGTGLPSNEEVDSELRLYASLYETDLLDNELEVRQRQALEVMETLAAFQPRLVGGLAQGIAARHGDIELEVYADSSKEFEQFLLNADIEFKSEERRGGSFFNLFSHPADVQIRVLPVQSMQSASRNLPESRRRLTADQLRHQMSAQIVGREAEDDEAAMDVTAYPDSDASATGRGRT</sequence>
<reference evidence="2 3" key="1">
    <citation type="submission" date="2019-03" db="EMBL/GenBank/DDBJ databases">
        <title>Genome sequence of Thiobacillaceae bacterium LSR1, a sulfur-oxidizing bacterium isolated from freshwater sediment.</title>
        <authorList>
            <person name="Li S."/>
        </authorList>
    </citation>
    <scope>NUCLEOTIDE SEQUENCE [LARGE SCALE GENOMIC DNA]</scope>
    <source>
        <strain evidence="2 3">LSR1</strain>
    </source>
</reference>
<dbReference type="RefSeq" id="WP_131445114.1">
    <property type="nucleotide sequence ID" value="NZ_SJZB01000014.1"/>
</dbReference>
<protein>
    <recommendedName>
        <fullName evidence="4">Nucleotidyltransferase</fullName>
    </recommendedName>
</protein>
<dbReference type="AlphaFoldDB" id="A0A4V2NWG0"/>
<dbReference type="Proteomes" id="UP000295443">
    <property type="component" value="Unassembled WGS sequence"/>
</dbReference>
<organism evidence="2 3">
    <name type="scientific">Parasulfuritortus cantonensis</name>
    <dbReference type="NCBI Taxonomy" id="2528202"/>
    <lineage>
        <taxon>Bacteria</taxon>
        <taxon>Pseudomonadati</taxon>
        <taxon>Pseudomonadota</taxon>
        <taxon>Betaproteobacteria</taxon>
        <taxon>Nitrosomonadales</taxon>
        <taxon>Thiobacillaceae</taxon>
        <taxon>Parasulfuritortus</taxon>
    </lineage>
</organism>
<comment type="caution">
    <text evidence="2">The sequence shown here is derived from an EMBL/GenBank/DDBJ whole genome shotgun (WGS) entry which is preliminary data.</text>
</comment>
<evidence type="ECO:0000313" key="2">
    <source>
        <dbReference type="EMBL" id="TCJ17232.1"/>
    </source>
</evidence>
<evidence type="ECO:0000313" key="3">
    <source>
        <dbReference type="Proteomes" id="UP000295443"/>
    </source>
</evidence>
<gene>
    <name evidence="2" type="ORF">EZJ19_04580</name>
</gene>
<feature type="region of interest" description="Disordered" evidence="1">
    <location>
        <begin position="194"/>
        <end position="222"/>
    </location>
</feature>
<keyword evidence="3" id="KW-1185">Reference proteome</keyword>
<dbReference type="EMBL" id="SJZB01000014">
    <property type="protein sequence ID" value="TCJ17232.1"/>
    <property type="molecule type" value="Genomic_DNA"/>
</dbReference>
<proteinExistence type="predicted"/>
<name>A0A4V2NWG0_9PROT</name>
<dbReference type="OrthoDB" id="9157371at2"/>
<evidence type="ECO:0008006" key="4">
    <source>
        <dbReference type="Google" id="ProtNLM"/>
    </source>
</evidence>